<protein>
    <submittedName>
        <fullName evidence="2">Uncharacterized protein</fullName>
    </submittedName>
</protein>
<dbReference type="AlphaFoldDB" id="A0A3B0TSQ4"/>
<sequence>MTPLNEPTCSHCGQTIRSELRWKIPMIILMFVVAIGVSVAVQLL</sequence>
<name>A0A3B0TSQ4_9ZZZZ</name>
<evidence type="ECO:0000256" key="1">
    <source>
        <dbReference type="SAM" id="Phobius"/>
    </source>
</evidence>
<keyword evidence="1" id="KW-0812">Transmembrane</keyword>
<reference evidence="2" key="1">
    <citation type="submission" date="2018-06" db="EMBL/GenBank/DDBJ databases">
        <authorList>
            <person name="Zhirakovskaya E."/>
        </authorList>
    </citation>
    <scope>NUCLEOTIDE SEQUENCE</scope>
</reference>
<keyword evidence="1" id="KW-0472">Membrane</keyword>
<evidence type="ECO:0000313" key="2">
    <source>
        <dbReference type="EMBL" id="VAW21661.1"/>
    </source>
</evidence>
<organism evidence="2">
    <name type="scientific">hydrothermal vent metagenome</name>
    <dbReference type="NCBI Taxonomy" id="652676"/>
    <lineage>
        <taxon>unclassified sequences</taxon>
        <taxon>metagenomes</taxon>
        <taxon>ecological metagenomes</taxon>
    </lineage>
</organism>
<proteinExistence type="predicted"/>
<feature type="transmembrane region" description="Helical" evidence="1">
    <location>
        <begin position="24"/>
        <end position="43"/>
    </location>
</feature>
<accession>A0A3B0TSQ4</accession>
<gene>
    <name evidence="2" type="ORF">MNBD_ALPHA11-279</name>
</gene>
<dbReference type="EMBL" id="UOEQ01000367">
    <property type="protein sequence ID" value="VAW21661.1"/>
    <property type="molecule type" value="Genomic_DNA"/>
</dbReference>
<keyword evidence="1" id="KW-1133">Transmembrane helix</keyword>